<organism evidence="1">
    <name type="scientific">marine sediment metagenome</name>
    <dbReference type="NCBI Taxonomy" id="412755"/>
    <lineage>
        <taxon>unclassified sequences</taxon>
        <taxon>metagenomes</taxon>
        <taxon>ecological metagenomes</taxon>
    </lineage>
</organism>
<sequence length="151" mass="17199">MLLAELIKEKDYIKESISNLRAHIEDLVLVRDETDAKFNRASIDKRLDELKELYKKYQQYAVTTERATVQTIIKVNETELSLSDAIVIKEVMGHKLHELNLLLECVVRAGTKEGMVCLDAVKILSEINEVRADIKALGLKIDKASWETEVS</sequence>
<dbReference type="AlphaFoldDB" id="A0A0F9NF79"/>
<accession>A0A0F9NF79</accession>
<evidence type="ECO:0000313" key="1">
    <source>
        <dbReference type="EMBL" id="KKN18210.1"/>
    </source>
</evidence>
<dbReference type="Gene3D" id="6.10.320.10">
    <property type="match status" value="1"/>
</dbReference>
<comment type="caution">
    <text evidence="1">The sequence shown here is derived from an EMBL/GenBank/DDBJ whole genome shotgun (WGS) entry which is preliminary data.</text>
</comment>
<name>A0A0F9NF79_9ZZZZ</name>
<reference evidence="1" key="1">
    <citation type="journal article" date="2015" name="Nature">
        <title>Complex archaea that bridge the gap between prokaryotes and eukaryotes.</title>
        <authorList>
            <person name="Spang A."/>
            <person name="Saw J.H."/>
            <person name="Jorgensen S.L."/>
            <person name="Zaremba-Niedzwiedzka K."/>
            <person name="Martijn J."/>
            <person name="Lind A.E."/>
            <person name="van Eijk R."/>
            <person name="Schleper C."/>
            <person name="Guy L."/>
            <person name="Ettema T.J."/>
        </authorList>
    </citation>
    <scope>NUCLEOTIDE SEQUENCE</scope>
</reference>
<gene>
    <name evidence="1" type="ORF">LCGC14_0958100</name>
</gene>
<dbReference type="EMBL" id="LAZR01003449">
    <property type="protein sequence ID" value="KKN18210.1"/>
    <property type="molecule type" value="Genomic_DNA"/>
</dbReference>
<proteinExistence type="predicted"/>
<protein>
    <submittedName>
        <fullName evidence="1">Uncharacterized protein</fullName>
    </submittedName>
</protein>